<dbReference type="Proteomes" id="UP001316189">
    <property type="component" value="Chromosome"/>
</dbReference>
<feature type="transmembrane region" description="Helical" evidence="7">
    <location>
        <begin position="168"/>
        <end position="189"/>
    </location>
</feature>
<feature type="domain" description="VTT" evidence="9">
    <location>
        <begin position="32"/>
        <end position="152"/>
    </location>
</feature>
<accession>A0ABY5L056</accession>
<dbReference type="EMBL" id="CP101988">
    <property type="protein sequence ID" value="UUI74785.1"/>
    <property type="molecule type" value="Genomic_DNA"/>
</dbReference>
<keyword evidence="5 7" id="KW-1133">Transmembrane helix</keyword>
<evidence type="ECO:0000259" key="9">
    <source>
        <dbReference type="Pfam" id="PF09335"/>
    </source>
</evidence>
<feature type="region of interest" description="Disordered" evidence="8">
    <location>
        <begin position="199"/>
        <end position="236"/>
    </location>
</feature>
<feature type="transmembrane region" description="Helical" evidence="7">
    <location>
        <begin position="5"/>
        <end position="25"/>
    </location>
</feature>
<dbReference type="InterPro" id="IPR032816">
    <property type="entry name" value="VTT_dom"/>
</dbReference>
<evidence type="ECO:0000256" key="6">
    <source>
        <dbReference type="ARBA" id="ARBA00023136"/>
    </source>
</evidence>
<evidence type="ECO:0000256" key="3">
    <source>
        <dbReference type="ARBA" id="ARBA00022475"/>
    </source>
</evidence>
<name>A0ABY5L056_9CELL</name>
<feature type="transmembrane region" description="Helical" evidence="7">
    <location>
        <begin position="53"/>
        <end position="74"/>
    </location>
</feature>
<evidence type="ECO:0000256" key="8">
    <source>
        <dbReference type="SAM" id="MobiDB-lite"/>
    </source>
</evidence>
<protein>
    <submittedName>
        <fullName evidence="10">DedA family protein</fullName>
    </submittedName>
</protein>
<evidence type="ECO:0000313" key="10">
    <source>
        <dbReference type="EMBL" id="UUI74785.1"/>
    </source>
</evidence>
<keyword evidence="6 7" id="KW-0472">Membrane</keyword>
<dbReference type="PANTHER" id="PTHR30353:SF0">
    <property type="entry name" value="TRANSMEMBRANE PROTEIN"/>
    <property type="match status" value="1"/>
</dbReference>
<feature type="transmembrane region" description="Helical" evidence="7">
    <location>
        <begin position="137"/>
        <end position="162"/>
    </location>
</feature>
<evidence type="ECO:0000256" key="2">
    <source>
        <dbReference type="ARBA" id="ARBA00010792"/>
    </source>
</evidence>
<dbReference type="PANTHER" id="PTHR30353">
    <property type="entry name" value="INNER MEMBRANE PROTEIN DEDA-RELATED"/>
    <property type="match status" value="1"/>
</dbReference>
<evidence type="ECO:0000256" key="7">
    <source>
        <dbReference type="RuleBase" id="RU367016"/>
    </source>
</evidence>
<organism evidence="10 11">
    <name type="scientific">Cellulomonas chengniuliangii</name>
    <dbReference type="NCBI Taxonomy" id="2968084"/>
    <lineage>
        <taxon>Bacteria</taxon>
        <taxon>Bacillati</taxon>
        <taxon>Actinomycetota</taxon>
        <taxon>Actinomycetes</taxon>
        <taxon>Micrococcales</taxon>
        <taxon>Cellulomonadaceae</taxon>
        <taxon>Cellulomonas</taxon>
    </lineage>
</organism>
<comment type="similarity">
    <text evidence="2 7">Belongs to the DedA family.</text>
</comment>
<comment type="subcellular location">
    <subcellularLocation>
        <location evidence="1 7">Cell membrane</location>
        <topology evidence="1 7">Multi-pass membrane protein</topology>
    </subcellularLocation>
</comment>
<reference evidence="10 11" key="1">
    <citation type="submission" date="2022-07" db="EMBL/GenBank/DDBJ databases">
        <title>Novel species in genus cellulomonas.</title>
        <authorList>
            <person name="Ye L."/>
        </authorList>
    </citation>
    <scope>NUCLEOTIDE SEQUENCE [LARGE SCALE GENOMIC DNA]</scope>
    <source>
        <strain evidence="11">zg-Y338</strain>
    </source>
</reference>
<dbReference type="RefSeq" id="WP_227570342.1">
    <property type="nucleotide sequence ID" value="NZ_CP101988.1"/>
</dbReference>
<sequence length="236" mass="24684">MLEEWILALAGSGWVYMGVMAFAAIDGVFPPVPSESVVIALAALTMTNGTPNLWLLGPAAAVGAFVGDQVAYLIGSRVDVHRLRLFRGTQGAKALAWAEKALVERGSSFILAARYIPIGRVAVNMTAGALGYPRARFMALSSLACVTWAAYGIAIGVGAGAWLHDHPVVAVVVGVCVGAAVGLLIDLVLRKWLRPGADAEPTRLSRPGRRGQDAPGQDAPGQDSRPELAAGQQQHL</sequence>
<evidence type="ECO:0000313" key="11">
    <source>
        <dbReference type="Proteomes" id="UP001316189"/>
    </source>
</evidence>
<keyword evidence="4 7" id="KW-0812">Transmembrane</keyword>
<evidence type="ECO:0000256" key="5">
    <source>
        <dbReference type="ARBA" id="ARBA00022989"/>
    </source>
</evidence>
<keyword evidence="3 7" id="KW-1003">Cell membrane</keyword>
<keyword evidence="11" id="KW-1185">Reference proteome</keyword>
<evidence type="ECO:0000256" key="4">
    <source>
        <dbReference type="ARBA" id="ARBA00022692"/>
    </source>
</evidence>
<evidence type="ECO:0000256" key="1">
    <source>
        <dbReference type="ARBA" id="ARBA00004651"/>
    </source>
</evidence>
<proteinExistence type="inferred from homology"/>
<dbReference type="InterPro" id="IPR032818">
    <property type="entry name" value="DedA-like"/>
</dbReference>
<gene>
    <name evidence="10" type="ORF">NP064_13470</name>
</gene>
<dbReference type="Pfam" id="PF09335">
    <property type="entry name" value="VTT_dom"/>
    <property type="match status" value="1"/>
</dbReference>